<feature type="signal peptide" evidence="11">
    <location>
        <begin position="1"/>
        <end position="16"/>
    </location>
</feature>
<dbReference type="InterPro" id="IPR009050">
    <property type="entry name" value="Globin-like_sf"/>
</dbReference>
<evidence type="ECO:0000259" key="12">
    <source>
        <dbReference type="PROSITE" id="PS01033"/>
    </source>
</evidence>
<dbReference type="PANTHER" id="PTHR46458">
    <property type="entry name" value="BLR2807 PROTEIN"/>
    <property type="match status" value="1"/>
</dbReference>
<feature type="disulfide bond" evidence="9">
    <location>
        <begin position="20"/>
        <end position="149"/>
    </location>
</feature>
<evidence type="ECO:0000256" key="1">
    <source>
        <dbReference type="ARBA" id="ARBA00022448"/>
    </source>
</evidence>
<dbReference type="EMBL" id="MH995988">
    <property type="protein sequence ID" value="QAT81131.1"/>
    <property type="molecule type" value="mRNA"/>
</dbReference>
<keyword evidence="4 8" id="KW-0479">Metal-binding</keyword>
<dbReference type="GO" id="GO:0005344">
    <property type="term" value="F:oxygen carrier activity"/>
    <property type="evidence" value="ECO:0007669"/>
    <property type="project" value="UniProtKB-KW"/>
</dbReference>
<dbReference type="InterPro" id="IPR050532">
    <property type="entry name" value="Globin-like_OT"/>
</dbReference>
<reference evidence="13" key="1">
    <citation type="submission" date="2018-09" db="EMBL/GenBank/DDBJ databases">
        <title>Newly discovered occurrences and gene tree of the extracellular globin and linker chains from the giant hexagonal bilayer hemoglobins in metazoans.</title>
        <authorList>
            <person name="Belato F.A."/>
            <person name="Schrago C.G."/>
            <person name="Coates C.J."/>
            <person name="Halanych K.M."/>
        </authorList>
    </citation>
    <scope>NUCLEOTIDE SEQUENCE</scope>
</reference>
<evidence type="ECO:0000256" key="7">
    <source>
        <dbReference type="ARBA" id="ARBA00033106"/>
    </source>
</evidence>
<feature type="non-terminal residue" evidence="13">
    <location>
        <position position="1"/>
    </location>
</feature>
<keyword evidence="6 9" id="KW-1015">Disulfide bond</keyword>
<evidence type="ECO:0000256" key="10">
    <source>
        <dbReference type="RuleBase" id="RU000356"/>
    </source>
</evidence>
<dbReference type="Pfam" id="PF00042">
    <property type="entry name" value="Globin"/>
    <property type="match status" value="1"/>
</dbReference>
<evidence type="ECO:0000256" key="3">
    <source>
        <dbReference type="ARBA" id="ARBA00022621"/>
    </source>
</evidence>
<evidence type="ECO:0000256" key="9">
    <source>
        <dbReference type="PIRSR" id="PIRSR036517-2"/>
    </source>
</evidence>
<accession>A0A410RH35</accession>
<keyword evidence="3 10" id="KW-0561">Oxygen transport</keyword>
<dbReference type="GO" id="GO:0020037">
    <property type="term" value="F:heme binding"/>
    <property type="evidence" value="ECO:0007669"/>
    <property type="project" value="InterPro"/>
</dbReference>
<evidence type="ECO:0000256" key="8">
    <source>
        <dbReference type="PIRSR" id="PIRSR036517-1"/>
    </source>
</evidence>
<name>A0A410RH35_9ANNE</name>
<dbReference type="SUPFAM" id="SSF46458">
    <property type="entry name" value="Globin-like"/>
    <property type="match status" value="1"/>
</dbReference>
<evidence type="ECO:0000256" key="11">
    <source>
        <dbReference type="SAM" id="SignalP"/>
    </source>
</evidence>
<dbReference type="PIRSF" id="PIRSF036517">
    <property type="entry name" value="Ext_hemo"/>
    <property type="match status" value="1"/>
</dbReference>
<comment type="similarity">
    <text evidence="10">Belongs to the globin family.</text>
</comment>
<dbReference type="InterPro" id="IPR014610">
    <property type="entry name" value="Haemoglobin_extracell"/>
</dbReference>
<evidence type="ECO:0000256" key="5">
    <source>
        <dbReference type="ARBA" id="ARBA00023004"/>
    </source>
</evidence>
<evidence type="ECO:0000256" key="2">
    <source>
        <dbReference type="ARBA" id="ARBA00022617"/>
    </source>
</evidence>
<keyword evidence="11" id="KW-0732">Signal</keyword>
<dbReference type="Gene3D" id="1.10.490.10">
    <property type="entry name" value="Globins"/>
    <property type="match status" value="1"/>
</dbReference>
<evidence type="ECO:0000256" key="4">
    <source>
        <dbReference type="ARBA" id="ARBA00022723"/>
    </source>
</evidence>
<dbReference type="PROSITE" id="PS01033">
    <property type="entry name" value="GLOBIN"/>
    <property type="match status" value="1"/>
</dbReference>
<evidence type="ECO:0000256" key="6">
    <source>
        <dbReference type="ARBA" id="ARBA00023157"/>
    </source>
</evidence>
<dbReference type="GO" id="GO:0005506">
    <property type="term" value="F:iron ion binding"/>
    <property type="evidence" value="ECO:0007669"/>
    <property type="project" value="InterPro"/>
</dbReference>
<dbReference type="CDD" id="cd01040">
    <property type="entry name" value="Mb-like"/>
    <property type="match status" value="1"/>
</dbReference>
<keyword evidence="5 8" id="KW-0408">Iron</keyword>
<keyword evidence="1 10" id="KW-0813">Transport</keyword>
<evidence type="ECO:0000313" key="13">
    <source>
        <dbReference type="EMBL" id="QAT81131.1"/>
    </source>
</evidence>
<protein>
    <recommendedName>
        <fullName evidence="7">Erythrocruorin</fullName>
    </recommendedName>
</protein>
<dbReference type="GO" id="GO:0005576">
    <property type="term" value="C:extracellular region"/>
    <property type="evidence" value="ECO:0007669"/>
    <property type="project" value="InterPro"/>
</dbReference>
<dbReference type="PANTHER" id="PTHR46458:SF1">
    <property type="entry name" value="GEO09476P1"/>
    <property type="match status" value="1"/>
</dbReference>
<dbReference type="GO" id="GO:0005833">
    <property type="term" value="C:hemoglobin complex"/>
    <property type="evidence" value="ECO:0007669"/>
    <property type="project" value="InterPro"/>
</dbReference>
<dbReference type="InterPro" id="IPR012292">
    <property type="entry name" value="Globin/Proto"/>
</dbReference>
<dbReference type="InterPro" id="IPR044399">
    <property type="entry name" value="Mb-like_M"/>
</dbReference>
<dbReference type="GO" id="GO:0019825">
    <property type="term" value="F:oxygen binding"/>
    <property type="evidence" value="ECO:0007669"/>
    <property type="project" value="InterPro"/>
</dbReference>
<feature type="binding site" description="proximal binding residue" evidence="8">
    <location>
        <position position="112"/>
    </location>
    <ligand>
        <name>heme b</name>
        <dbReference type="ChEBI" id="CHEBI:60344"/>
    </ligand>
    <ligandPart>
        <name>Fe</name>
        <dbReference type="ChEBI" id="CHEBI:18248"/>
    </ligandPart>
</feature>
<sequence>MKIVLVLLALVAAAMADHHCGTLAGLKVKSEWGRAYGSGHDREAFAQAIWRATFAQAPESRDLFKRVHGEDTSHPEFIAHAERVLGGLDIAINTLDQPETLKEELDHLQHQHEGRKIPDNYFDAFKTSILHVVAAKLGRCWDREAWDHCIEHIEKGIQGH</sequence>
<organism evidence="13">
    <name type="scientific">Bimastos eiseni</name>
    <dbReference type="NCBI Taxonomy" id="320977"/>
    <lineage>
        <taxon>Eukaryota</taxon>
        <taxon>Metazoa</taxon>
        <taxon>Spiralia</taxon>
        <taxon>Lophotrochozoa</taxon>
        <taxon>Annelida</taxon>
        <taxon>Clitellata</taxon>
        <taxon>Oligochaeta</taxon>
        <taxon>Crassiclitellata</taxon>
        <taxon>Lumbricina</taxon>
        <taxon>Lumbricidae</taxon>
        <taxon>Lumbricinae</taxon>
        <taxon>Bimastos</taxon>
    </lineage>
</organism>
<keyword evidence="2 8" id="KW-0349">Heme</keyword>
<feature type="chain" id="PRO_5019448587" description="Erythrocruorin" evidence="11">
    <location>
        <begin position="17"/>
        <end position="160"/>
    </location>
</feature>
<dbReference type="AlphaFoldDB" id="A0A410RH35"/>
<proteinExistence type="evidence at transcript level"/>
<feature type="domain" description="Globin" evidence="12">
    <location>
        <begin position="19"/>
        <end position="160"/>
    </location>
</feature>
<dbReference type="InterPro" id="IPR000971">
    <property type="entry name" value="Globin"/>
</dbReference>